<comment type="similarity">
    <text evidence="1">Belongs to the UPF0749 family.</text>
</comment>
<protein>
    <recommendedName>
        <fullName evidence="8">DUF881 domain-containing protein</fullName>
    </recommendedName>
</protein>
<name>A0A2K9EHJ2_9FIRM</name>
<keyword evidence="2" id="KW-0175">Coiled coil</keyword>
<sequence>MKNVVRIITMTLVCFSIGIMISWQYKSIANNNQLLVFQRTSIEALQEELIEQQRVNEELEERLKEVNKEIEYYSYAMDDMGKIDRTIKKEMREAQILAGLVDVKGKGVEIVIDSIYGKVFEVDILNIINQLRAWEAQAISVNGERVTALTEFELTEGDRYKINGMYYTIPYVIKAVLPPENIDYLVYMIKNIAEKEMYFEVKIEVKEEIIIPKIKDEGSLLKYVY</sequence>
<evidence type="ECO:0000313" key="6">
    <source>
        <dbReference type="Proteomes" id="UP000233534"/>
    </source>
</evidence>
<evidence type="ECO:0000256" key="3">
    <source>
        <dbReference type="SAM" id="Phobius"/>
    </source>
</evidence>
<evidence type="ECO:0000256" key="2">
    <source>
        <dbReference type="SAM" id="Coils"/>
    </source>
</evidence>
<evidence type="ECO:0000313" key="7">
    <source>
        <dbReference type="Proteomes" id="UP000239720"/>
    </source>
</evidence>
<dbReference type="AlphaFoldDB" id="A0A2K9EHJ2"/>
<accession>A0A2K9EHJ2</accession>
<organism evidence="4 6">
    <name type="scientific">Acetivibrio saccincola</name>
    <dbReference type="NCBI Taxonomy" id="1677857"/>
    <lineage>
        <taxon>Bacteria</taxon>
        <taxon>Bacillati</taxon>
        <taxon>Bacillota</taxon>
        <taxon>Clostridia</taxon>
        <taxon>Eubacteriales</taxon>
        <taxon>Oscillospiraceae</taxon>
        <taxon>Acetivibrio</taxon>
    </lineage>
</organism>
<keyword evidence="3" id="KW-0472">Membrane</keyword>
<feature type="transmembrane region" description="Helical" evidence="3">
    <location>
        <begin position="7"/>
        <end position="25"/>
    </location>
</feature>
<reference evidence="5 7" key="2">
    <citation type="journal article" date="2018" name="Syst. Appl. Microbiol.">
        <title>Characterization and high-quality draft genome sequence of Herbivorax saccincola A7, an anaerobic, alkaliphilic, thermophilic, cellulolytic, and xylanolytic bacterium.</title>
        <authorList>
            <person name="Aikawa S."/>
            <person name="Baramee S."/>
            <person name="Sermsathanaswadi J."/>
            <person name="Thianheng P."/>
            <person name="Tachaapaikoon C."/>
            <person name="Shikata A."/>
            <person name="Waeonukul R."/>
            <person name="Pason P."/>
            <person name="Ratanakhanokchai K."/>
            <person name="Kosugi A."/>
        </authorList>
    </citation>
    <scope>NUCLEOTIDE SEQUENCE [LARGE SCALE GENOMIC DNA]</scope>
    <source>
        <strain evidence="5 7">A7</strain>
    </source>
</reference>
<dbReference type="Pfam" id="PF05949">
    <property type="entry name" value="DUF881"/>
    <property type="match status" value="1"/>
</dbReference>
<dbReference type="InterPro" id="IPR010273">
    <property type="entry name" value="DUF881"/>
</dbReference>
<feature type="coiled-coil region" evidence="2">
    <location>
        <begin position="42"/>
        <end position="76"/>
    </location>
</feature>
<proteinExistence type="inferred from homology"/>
<dbReference type="Gene3D" id="3.30.70.1880">
    <property type="entry name" value="Protein of unknown function DUF881"/>
    <property type="match status" value="1"/>
</dbReference>
<dbReference type="PANTHER" id="PTHR37313">
    <property type="entry name" value="UPF0749 PROTEIN RV1825"/>
    <property type="match status" value="1"/>
</dbReference>
<gene>
    <name evidence="5" type="ORF">B9R14_11655</name>
    <name evidence="4" type="ORF">HVS_07490</name>
</gene>
<reference evidence="4 6" key="1">
    <citation type="submission" date="2017-12" db="EMBL/GenBank/DDBJ databases">
        <title>Complete genome sequence of Herbivorax saccincola GGR1, a novel Cellulosome-producing hydrolytic bacterium in a thermophilic biogas plant, established by Illumina and Nanopore MinION sequencing.</title>
        <authorList>
            <person name="Pechtl A."/>
            <person name="Ruckert C."/>
            <person name="Koeck D.E."/>
            <person name="Maus I."/>
            <person name="Winkler A."/>
            <person name="Kalinowski J."/>
            <person name="Puhler A."/>
            <person name="Schwarz W.W."/>
            <person name="Zverlov V.V."/>
            <person name="Schluter A."/>
            <person name="Liebl W."/>
        </authorList>
    </citation>
    <scope>NUCLEOTIDE SEQUENCE [LARGE SCALE GENOMIC DNA]</scope>
    <source>
        <strain evidence="4">GGR1</strain>
        <strain evidence="6">SR1</strain>
    </source>
</reference>
<evidence type="ECO:0008006" key="8">
    <source>
        <dbReference type="Google" id="ProtNLM"/>
    </source>
</evidence>
<dbReference type="Proteomes" id="UP000239720">
    <property type="component" value="Unassembled WGS sequence"/>
</dbReference>
<evidence type="ECO:0000256" key="1">
    <source>
        <dbReference type="ARBA" id="ARBA00009108"/>
    </source>
</evidence>
<dbReference type="RefSeq" id="WP_101300742.1">
    <property type="nucleotide sequence ID" value="NZ_CP025197.1"/>
</dbReference>
<dbReference type="EMBL" id="NEMB01000003">
    <property type="protein sequence ID" value="PQQ67340.1"/>
    <property type="molecule type" value="Genomic_DNA"/>
</dbReference>
<dbReference type="OrthoDB" id="9776196at2"/>
<keyword evidence="6" id="KW-1185">Reference proteome</keyword>
<evidence type="ECO:0000313" key="4">
    <source>
        <dbReference type="EMBL" id="AUG57413.1"/>
    </source>
</evidence>
<dbReference type="EMBL" id="CP025197">
    <property type="protein sequence ID" value="AUG57413.1"/>
    <property type="molecule type" value="Genomic_DNA"/>
</dbReference>
<keyword evidence="3" id="KW-1133">Transmembrane helix</keyword>
<evidence type="ECO:0000313" key="5">
    <source>
        <dbReference type="EMBL" id="PQQ67340.1"/>
    </source>
</evidence>
<dbReference type="Proteomes" id="UP000233534">
    <property type="component" value="Chromosome"/>
</dbReference>
<dbReference type="PANTHER" id="PTHR37313:SF2">
    <property type="entry name" value="UPF0749 PROTEIN YLXX"/>
    <property type="match status" value="1"/>
</dbReference>
<dbReference type="KEGG" id="hsc:HVS_07490"/>
<keyword evidence="3" id="KW-0812">Transmembrane</keyword>